<evidence type="ECO:0000313" key="1">
    <source>
        <dbReference type="EMBL" id="OBH70394.1"/>
    </source>
</evidence>
<name>A0A1A2T1U3_MYCNT</name>
<comment type="caution">
    <text evidence="1">The sequence shown here is derived from an EMBL/GenBank/DDBJ whole genome shotgun (WGS) entry which is preliminary data.</text>
</comment>
<reference evidence="1 2" key="1">
    <citation type="submission" date="2016-06" db="EMBL/GenBank/DDBJ databases">
        <authorList>
            <person name="Kjaerup R.B."/>
            <person name="Dalgaard T.S."/>
            <person name="Juul-Madsen H.R."/>
        </authorList>
    </citation>
    <scope>NUCLEOTIDE SEQUENCE [LARGE SCALE GENOMIC DNA]</scope>
    <source>
        <strain evidence="1 2">E152</strain>
    </source>
</reference>
<dbReference type="AlphaFoldDB" id="A0A1A2T1U3"/>
<dbReference type="SUPFAM" id="SSF52540">
    <property type="entry name" value="P-loop containing nucleoside triphosphate hydrolases"/>
    <property type="match status" value="1"/>
</dbReference>
<gene>
    <name evidence="1" type="ORF">A5683_00275</name>
</gene>
<evidence type="ECO:0000313" key="2">
    <source>
        <dbReference type="Proteomes" id="UP000092389"/>
    </source>
</evidence>
<evidence type="ECO:0008006" key="3">
    <source>
        <dbReference type="Google" id="ProtNLM"/>
    </source>
</evidence>
<sequence>MTETDEWFMKLVQAPDGGRILSRSQLAGLKAPEPLIGNVLDRGTLAILYGPWGIGKSFVAIDWAACIATGRPWQGRPTEQSKVLYIAAEGVQGFDKRLSAWEKAWRYTVSDDQFDIHPGPVNLMDHAEVGELVGRIRCTTYGLIVVDTLARCTVGADENTSRDMGIAINSLDRLRRASGGGTVLAVHHPGKNSGTLRGSSAIEGAADTVYSVVKDGDGFILDRKKRKDGPVVDRHTLMLTEMNGSCIVEVSRRTTQKDGLEVIRSALGADGATKAQIKDVLMSAGWSRPGAYREIKALIKDGALTVTGDLHYLN</sequence>
<accession>A0A1A2T1U3</accession>
<dbReference type="RefSeq" id="WP_067911705.1">
    <property type="nucleotide sequence ID" value="NZ_LZJP01000096.1"/>
</dbReference>
<dbReference type="EMBL" id="LZJU01000149">
    <property type="protein sequence ID" value="OBH70394.1"/>
    <property type="molecule type" value="Genomic_DNA"/>
</dbReference>
<dbReference type="Pfam" id="PF13481">
    <property type="entry name" value="AAA_25"/>
    <property type="match status" value="1"/>
</dbReference>
<dbReference type="Proteomes" id="UP000092389">
    <property type="component" value="Unassembled WGS sequence"/>
</dbReference>
<organism evidence="1 2">
    <name type="scientific">Mycobacterium mantenii</name>
    <dbReference type="NCBI Taxonomy" id="560555"/>
    <lineage>
        <taxon>Bacteria</taxon>
        <taxon>Bacillati</taxon>
        <taxon>Actinomycetota</taxon>
        <taxon>Actinomycetes</taxon>
        <taxon>Mycobacteriales</taxon>
        <taxon>Mycobacteriaceae</taxon>
        <taxon>Mycobacterium</taxon>
        <taxon>Mycobacterium avium complex (MAC)</taxon>
    </lineage>
</organism>
<dbReference type="OrthoDB" id="3171622at2"/>
<proteinExistence type="predicted"/>
<dbReference type="Gene3D" id="3.40.50.300">
    <property type="entry name" value="P-loop containing nucleotide triphosphate hydrolases"/>
    <property type="match status" value="1"/>
</dbReference>
<protein>
    <recommendedName>
        <fullName evidence="3">AAA+ ATPase domain-containing protein</fullName>
    </recommendedName>
</protein>
<dbReference type="InterPro" id="IPR027417">
    <property type="entry name" value="P-loop_NTPase"/>
</dbReference>